<reference evidence="1" key="1">
    <citation type="journal article" date="2019" name="J. ISSAAS">
        <title>Maleness-on-the-Y (MoY) orchestrates male sex determination in major agricultural fruit fly pests.</title>
        <authorList>
            <person name="Meccariello A."/>
            <person name="Salvemini M."/>
            <person name="Primo P."/>
            <person name="Hall B."/>
            <person name="Koskinioti P."/>
            <person name="Dalikova M."/>
            <person name="Gravina A."/>
            <person name="Gucciardino M.A."/>
            <person name="Forlenza F."/>
            <person name="Gregoriou M.E."/>
            <person name="Ippolito D."/>
            <person name="Monti S.M."/>
            <person name="Petrella V."/>
            <person name="Perrotta M.M."/>
            <person name="Schmeing S."/>
            <person name="Ruggiero A."/>
            <person name="Scolari F."/>
            <person name="Giordano E."/>
            <person name="Tsoumani K.T."/>
            <person name="Marec F."/>
            <person name="Windbichler N."/>
            <person name="Nagaraju J."/>
            <person name="Arunkumar K.P."/>
            <person name="Bourtzis K."/>
            <person name="Mathiopoulos K.D."/>
            <person name="Ragoussis J."/>
            <person name="Vitagliano L."/>
            <person name="Tu Z."/>
            <person name="Papathanos P.A."/>
            <person name="Robinson M.D."/>
            <person name="Saccone G."/>
        </authorList>
    </citation>
    <scope>NUCLEOTIDE SEQUENCE</scope>
</reference>
<proteinExistence type="evidence at transcript level"/>
<dbReference type="EMBL" id="MK165746">
    <property type="protein sequence ID" value="QDX01794.1"/>
    <property type="molecule type" value="mRNA"/>
</dbReference>
<dbReference type="AlphaFoldDB" id="A0A5B8HDL5"/>
<name>A0A5B8HDL5_BACOL</name>
<sequence>MDKMRSVWIIIIKYNSRTVIITTSERRIMPRRVWNAKETKPHIKKKQMVLNLSTEFKKLKNKKCLFARKFSFLPFSQGNNCRLQHLQ</sequence>
<organism evidence="1">
    <name type="scientific">Bactrocera oleae</name>
    <name type="common">Olive fruit fly</name>
    <name type="synonym">Dacus oleae</name>
    <dbReference type="NCBI Taxonomy" id="104688"/>
    <lineage>
        <taxon>Eukaryota</taxon>
        <taxon>Metazoa</taxon>
        <taxon>Ecdysozoa</taxon>
        <taxon>Arthropoda</taxon>
        <taxon>Hexapoda</taxon>
        <taxon>Insecta</taxon>
        <taxon>Pterygota</taxon>
        <taxon>Neoptera</taxon>
        <taxon>Endopterygota</taxon>
        <taxon>Diptera</taxon>
        <taxon>Brachycera</taxon>
        <taxon>Muscomorpha</taxon>
        <taxon>Tephritoidea</taxon>
        <taxon>Tephritidae</taxon>
        <taxon>Bactrocera</taxon>
        <taxon>Daculus</taxon>
    </lineage>
</organism>
<accession>A0A5B8HDL5</accession>
<protein>
    <submittedName>
        <fullName evidence="1">MOY-A</fullName>
    </submittedName>
</protein>
<evidence type="ECO:0000313" key="1">
    <source>
        <dbReference type="EMBL" id="QDX01794.1"/>
    </source>
</evidence>